<dbReference type="AlphaFoldDB" id="A0A4W5NEP1"/>
<accession>A0A4W5NEP1</accession>
<dbReference type="PANTHER" id="PTHR11905">
    <property type="entry name" value="ADAM A DISINTEGRIN AND METALLOPROTEASE DOMAIN"/>
    <property type="match status" value="1"/>
</dbReference>
<keyword evidence="2" id="KW-1185">Reference proteome</keyword>
<protein>
    <submittedName>
        <fullName evidence="1">Uncharacterized protein</fullName>
    </submittedName>
</protein>
<reference evidence="1" key="3">
    <citation type="submission" date="2025-09" db="UniProtKB">
        <authorList>
            <consortium name="Ensembl"/>
        </authorList>
    </citation>
    <scope>IDENTIFICATION</scope>
</reference>
<dbReference type="GeneTree" id="ENSGT00940000166115"/>
<sequence>MAVLNDMPLYSCLSRVLCVLQVHCYYHGDVEDHEESLVALSTCSGLRGVILLGNQSYGLEPVKQSTNNEHLLYRLEHSQSEPFVCGVTNETSHTESHSPFDPSLSMTALLRVGFVFHYTQRSGT</sequence>
<evidence type="ECO:0000313" key="2">
    <source>
        <dbReference type="Proteomes" id="UP000314982"/>
    </source>
</evidence>
<reference evidence="2" key="1">
    <citation type="submission" date="2018-06" db="EMBL/GenBank/DDBJ databases">
        <title>Genome assembly of Danube salmon.</title>
        <authorList>
            <person name="Macqueen D.J."/>
            <person name="Gundappa M.K."/>
        </authorList>
    </citation>
    <scope>NUCLEOTIDE SEQUENCE [LARGE SCALE GENOMIC DNA]</scope>
</reference>
<name>A0A4W5NEP1_9TELE</name>
<reference evidence="1" key="2">
    <citation type="submission" date="2025-08" db="UniProtKB">
        <authorList>
            <consortium name="Ensembl"/>
        </authorList>
    </citation>
    <scope>IDENTIFICATION</scope>
</reference>
<evidence type="ECO:0000313" key="1">
    <source>
        <dbReference type="Ensembl" id="ENSHHUP00000048403.1"/>
    </source>
</evidence>
<organism evidence="1 2">
    <name type="scientific">Hucho hucho</name>
    <name type="common">huchen</name>
    <dbReference type="NCBI Taxonomy" id="62062"/>
    <lineage>
        <taxon>Eukaryota</taxon>
        <taxon>Metazoa</taxon>
        <taxon>Chordata</taxon>
        <taxon>Craniata</taxon>
        <taxon>Vertebrata</taxon>
        <taxon>Euteleostomi</taxon>
        <taxon>Actinopterygii</taxon>
        <taxon>Neopterygii</taxon>
        <taxon>Teleostei</taxon>
        <taxon>Protacanthopterygii</taxon>
        <taxon>Salmoniformes</taxon>
        <taxon>Salmonidae</taxon>
        <taxon>Salmoninae</taxon>
        <taxon>Hucho</taxon>
    </lineage>
</organism>
<dbReference type="PANTHER" id="PTHR11905:SF136">
    <property type="entry name" value="DISINTEGRIN AND METALLOPROTEINASE DOMAIN-CONTAINING PROTEIN 9"/>
    <property type="match status" value="1"/>
</dbReference>
<dbReference type="Ensembl" id="ENSHHUT00000050159.1">
    <property type="protein sequence ID" value="ENSHHUP00000048403.1"/>
    <property type="gene ID" value="ENSHHUG00000029336.1"/>
</dbReference>
<dbReference type="Proteomes" id="UP000314982">
    <property type="component" value="Unassembled WGS sequence"/>
</dbReference>
<proteinExistence type="predicted"/>
<dbReference type="GO" id="GO:0005886">
    <property type="term" value="C:plasma membrane"/>
    <property type="evidence" value="ECO:0007669"/>
    <property type="project" value="TreeGrafter"/>
</dbReference>